<proteinExistence type="predicted"/>
<protein>
    <submittedName>
        <fullName evidence="2 4">Uncharacterized protein</fullName>
    </submittedName>
</protein>
<evidence type="ECO:0000256" key="1">
    <source>
        <dbReference type="SAM" id="MobiDB-lite"/>
    </source>
</evidence>
<evidence type="ECO:0000313" key="3">
    <source>
        <dbReference type="Proteomes" id="UP000271162"/>
    </source>
</evidence>
<accession>A0A0N4XDU0</accession>
<dbReference type="Proteomes" id="UP000271162">
    <property type="component" value="Unassembled WGS sequence"/>
</dbReference>
<dbReference type="WBParaSite" id="NBR_0000069201-mRNA-1">
    <property type="protein sequence ID" value="NBR_0000069201-mRNA-1"/>
    <property type="gene ID" value="NBR_0000069201"/>
</dbReference>
<keyword evidence="3" id="KW-1185">Reference proteome</keyword>
<feature type="region of interest" description="Disordered" evidence="1">
    <location>
        <begin position="1"/>
        <end position="52"/>
    </location>
</feature>
<organism evidence="4">
    <name type="scientific">Nippostrongylus brasiliensis</name>
    <name type="common">Rat hookworm</name>
    <dbReference type="NCBI Taxonomy" id="27835"/>
    <lineage>
        <taxon>Eukaryota</taxon>
        <taxon>Metazoa</taxon>
        <taxon>Ecdysozoa</taxon>
        <taxon>Nematoda</taxon>
        <taxon>Chromadorea</taxon>
        <taxon>Rhabditida</taxon>
        <taxon>Rhabditina</taxon>
        <taxon>Rhabditomorpha</taxon>
        <taxon>Strongyloidea</taxon>
        <taxon>Heligmosomidae</taxon>
        <taxon>Nippostrongylus</taxon>
    </lineage>
</organism>
<name>A0A0N4XDU0_NIPBR</name>
<feature type="compositionally biased region" description="Gly residues" evidence="1">
    <location>
        <begin position="1"/>
        <end position="14"/>
    </location>
</feature>
<dbReference type="AlphaFoldDB" id="A0A0N4XDU0"/>
<dbReference type="EMBL" id="UYSL01000361">
    <property type="protein sequence ID" value="VDL63588.1"/>
    <property type="molecule type" value="Genomic_DNA"/>
</dbReference>
<feature type="compositionally biased region" description="Basic and acidic residues" evidence="1">
    <location>
        <begin position="17"/>
        <end position="52"/>
    </location>
</feature>
<reference evidence="2 3" key="2">
    <citation type="submission" date="2018-11" db="EMBL/GenBank/DDBJ databases">
        <authorList>
            <consortium name="Pathogen Informatics"/>
        </authorList>
    </citation>
    <scope>NUCLEOTIDE SEQUENCE [LARGE SCALE GENOMIC DNA]</scope>
</reference>
<sequence length="90" mass="10041">MVGGRGEGEGGGELGLVEDKLGKEVEQRVGREGAEGRAEGEIRRGEEEKEKDNWVQVVKVEEEDEQENKDDEVLETVIMENVGELEKEVE</sequence>
<evidence type="ECO:0000313" key="2">
    <source>
        <dbReference type="EMBL" id="VDL63588.1"/>
    </source>
</evidence>
<evidence type="ECO:0000313" key="4">
    <source>
        <dbReference type="WBParaSite" id="NBR_0000069201-mRNA-1"/>
    </source>
</evidence>
<reference evidence="4" key="1">
    <citation type="submission" date="2017-02" db="UniProtKB">
        <authorList>
            <consortium name="WormBaseParasite"/>
        </authorList>
    </citation>
    <scope>IDENTIFICATION</scope>
</reference>
<gene>
    <name evidence="2" type="ORF">NBR_LOCUS693</name>
</gene>